<dbReference type="GO" id="GO:0004519">
    <property type="term" value="F:endonuclease activity"/>
    <property type="evidence" value="ECO:0007669"/>
    <property type="project" value="UniProtKB-KW"/>
</dbReference>
<evidence type="ECO:0000259" key="1">
    <source>
        <dbReference type="Pfam" id="PF14279"/>
    </source>
</evidence>
<reference evidence="2" key="1">
    <citation type="submission" date="2013-08" db="EMBL/GenBank/DDBJ databases">
        <authorList>
            <person name="Mendez C."/>
            <person name="Richter M."/>
            <person name="Ferrer M."/>
            <person name="Sanchez J."/>
        </authorList>
    </citation>
    <scope>NUCLEOTIDE SEQUENCE</scope>
</reference>
<reference evidence="2" key="2">
    <citation type="journal article" date="2014" name="ISME J.">
        <title>Microbial stratification in low pH oxic and suboxic macroscopic growths along an acid mine drainage.</title>
        <authorList>
            <person name="Mendez-Garcia C."/>
            <person name="Mesa V."/>
            <person name="Sprenger R.R."/>
            <person name="Richter M."/>
            <person name="Diez M.S."/>
            <person name="Solano J."/>
            <person name="Bargiela R."/>
            <person name="Golyshina O.V."/>
            <person name="Manteca A."/>
            <person name="Ramos J.L."/>
            <person name="Gallego J.R."/>
            <person name="Llorente I."/>
            <person name="Martins Dos Santos V.A."/>
            <person name="Jensen O.N."/>
            <person name="Pelaez A.I."/>
            <person name="Sanchez J."/>
            <person name="Ferrer M."/>
        </authorList>
    </citation>
    <scope>NUCLEOTIDE SEQUENCE</scope>
</reference>
<keyword evidence="2" id="KW-0378">Hydrolase</keyword>
<protein>
    <submittedName>
        <fullName evidence="2">HNH endonuclease</fullName>
    </submittedName>
</protein>
<dbReference type="Pfam" id="PF14279">
    <property type="entry name" value="HNH_5"/>
    <property type="match status" value="1"/>
</dbReference>
<gene>
    <name evidence="2" type="ORF">B1A_06578</name>
</gene>
<dbReference type="Gene3D" id="1.10.30.50">
    <property type="match status" value="1"/>
</dbReference>
<feature type="non-terminal residue" evidence="2">
    <location>
        <position position="1"/>
    </location>
</feature>
<dbReference type="CDD" id="cd00085">
    <property type="entry name" value="HNHc"/>
    <property type="match status" value="1"/>
</dbReference>
<keyword evidence="2" id="KW-0540">Nuclease</keyword>
<sequence length="166" mass="17902">VPLNLDHVAPKSLGGSNRASNLTLACIPCNQAKGSQPVEEFLANDPKRLARVKTQLRTPLRDAAAVNATRWAVKARLEALGLPVACWSGGRTKWNRHRLFVAKSHVADAAVCGDVQGVRNVGVVYLVAAATGRGSHQRTRTDAYGFFRLALPRTKRIHGFATGDLV</sequence>
<name>T1BAG7_9ZZZZ</name>
<evidence type="ECO:0000313" key="2">
    <source>
        <dbReference type="EMBL" id="EQD69906.1"/>
    </source>
</evidence>
<dbReference type="InterPro" id="IPR003615">
    <property type="entry name" value="HNH_nuc"/>
</dbReference>
<dbReference type="EMBL" id="AUZX01004769">
    <property type="protein sequence ID" value="EQD69906.1"/>
    <property type="molecule type" value="Genomic_DNA"/>
</dbReference>
<comment type="caution">
    <text evidence="2">The sequence shown here is derived from an EMBL/GenBank/DDBJ whole genome shotgun (WGS) entry which is preliminary data.</text>
</comment>
<organism evidence="2">
    <name type="scientific">mine drainage metagenome</name>
    <dbReference type="NCBI Taxonomy" id="410659"/>
    <lineage>
        <taxon>unclassified sequences</taxon>
        <taxon>metagenomes</taxon>
        <taxon>ecological metagenomes</taxon>
    </lineage>
</organism>
<dbReference type="AlphaFoldDB" id="T1BAG7"/>
<feature type="non-terminal residue" evidence="2">
    <location>
        <position position="166"/>
    </location>
</feature>
<keyword evidence="2" id="KW-0255">Endonuclease</keyword>
<accession>T1BAG7</accession>
<proteinExistence type="predicted"/>
<dbReference type="InterPro" id="IPR029471">
    <property type="entry name" value="HNH_5"/>
</dbReference>
<feature type="domain" description="HNH endonuclease 5" evidence="1">
    <location>
        <begin position="3"/>
        <end position="41"/>
    </location>
</feature>